<dbReference type="PANTHER" id="PTHR24148">
    <property type="entry name" value="ANKYRIN REPEAT DOMAIN-CONTAINING PROTEIN 39 HOMOLOG-RELATED"/>
    <property type="match status" value="1"/>
</dbReference>
<evidence type="ECO:0000313" key="4">
    <source>
        <dbReference type="Proteomes" id="UP000800092"/>
    </source>
</evidence>
<feature type="region of interest" description="Disordered" evidence="1">
    <location>
        <begin position="67"/>
        <end position="102"/>
    </location>
</feature>
<dbReference type="OrthoDB" id="3945957at2759"/>
<proteinExistence type="predicted"/>
<gene>
    <name evidence="3" type="ORF">EV356DRAFT_514410</name>
</gene>
<reference evidence="3" key="1">
    <citation type="journal article" date="2020" name="Stud. Mycol.">
        <title>101 Dothideomycetes genomes: a test case for predicting lifestyles and emergence of pathogens.</title>
        <authorList>
            <person name="Haridas S."/>
            <person name="Albert R."/>
            <person name="Binder M."/>
            <person name="Bloem J."/>
            <person name="Labutti K."/>
            <person name="Salamov A."/>
            <person name="Andreopoulos B."/>
            <person name="Baker S."/>
            <person name="Barry K."/>
            <person name="Bills G."/>
            <person name="Bluhm B."/>
            <person name="Cannon C."/>
            <person name="Castanera R."/>
            <person name="Culley D."/>
            <person name="Daum C."/>
            <person name="Ezra D."/>
            <person name="Gonzalez J."/>
            <person name="Henrissat B."/>
            <person name="Kuo A."/>
            <person name="Liang C."/>
            <person name="Lipzen A."/>
            <person name="Lutzoni F."/>
            <person name="Magnuson J."/>
            <person name="Mondo S."/>
            <person name="Nolan M."/>
            <person name="Ohm R."/>
            <person name="Pangilinan J."/>
            <person name="Park H.-J."/>
            <person name="Ramirez L."/>
            <person name="Alfaro M."/>
            <person name="Sun H."/>
            <person name="Tritt A."/>
            <person name="Yoshinaga Y."/>
            <person name="Zwiers L.-H."/>
            <person name="Turgeon B."/>
            <person name="Goodwin S."/>
            <person name="Spatafora J."/>
            <person name="Crous P."/>
            <person name="Grigoriev I."/>
        </authorList>
    </citation>
    <scope>NUCLEOTIDE SEQUENCE</scope>
    <source>
        <strain evidence="3">Tuck. ex Michener</strain>
    </source>
</reference>
<name>A0A6A6HB40_VIRVR</name>
<sequence>MQALFGLSNKTDTKDEKKAGVERGGAQESSAYCYTRLSKGSIRLLKLLPGGTDEPLRGSLIATPLRGSTNFQLEREEDSERPSKLESEDDDTSSLESWAASESDSDREGFKLPFFSNRAPKFTAISYRWGPPVFDHRIELDGGFLNITESAAGALRRFRDRKHSSRIWIDSICINQDDRIEKEAQVSMMGDIYENASKVLVWLGDATPTDCYAFWSMAVLGPSGSSKGEDKAVDWPDMKDMVEDCGNQTSDVMVSRMAPDKCPFCSGSMRVPSAPLPGQPEPGILTRAFQLFQSEKQYTMWDSVAMLLQKPYFFRLWPFQEVLLPGQERIWYFAGQHYVKGPDLHKFAGHYLETLGSVDLTHDVSYKRFQQLIQGNDDRKEHELIEVLLNTASMESSNALDRVFAVRALMRPDDARYLAPNYGLQANDLWTRVVQRYIKSSAPDSLLLALAGYQRCMSPIDSLDLPSWIPDFNRLSSGPCLGKLAAHKAATDHTFKIQTSDDNTISTKSKCYGTVEQQFKGNERLLTYPNNFTRFVGEHDRHKANLPPPDLRSKLVLTQMLLPWFSWCYHHINSTLSHHSKTLDFDKLGAFLRQGHPATQSMRDDKPYTRDDGYTRPMDDQIQVEVAAGYFSVGQFFGLNSSRRPKITCSLDPVKTLPMPWEPKASFIDDRRVLCSLRDGRMGWLPETARAGDEVWLLQGCSIPFILRKRDDGSFENLGDAYVEGVGQYESICKQNGTGVDDKQEVVQILIR</sequence>
<dbReference type="Proteomes" id="UP000800092">
    <property type="component" value="Unassembled WGS sequence"/>
</dbReference>
<dbReference type="AlphaFoldDB" id="A0A6A6HB40"/>
<dbReference type="InterPro" id="IPR052895">
    <property type="entry name" value="HetReg/Transcr_Mod"/>
</dbReference>
<accession>A0A6A6HB40</accession>
<dbReference type="InterPro" id="IPR010730">
    <property type="entry name" value="HET"/>
</dbReference>
<feature type="compositionally biased region" description="Basic and acidic residues" evidence="1">
    <location>
        <begin position="11"/>
        <end position="21"/>
    </location>
</feature>
<dbReference type="Pfam" id="PF06985">
    <property type="entry name" value="HET"/>
    <property type="match status" value="1"/>
</dbReference>
<feature type="domain" description="Heterokaryon incompatibility" evidence="2">
    <location>
        <begin position="122"/>
        <end position="321"/>
    </location>
</feature>
<organism evidence="3 4">
    <name type="scientific">Viridothelium virens</name>
    <name type="common">Speckled blister lichen</name>
    <name type="synonym">Trypethelium virens</name>
    <dbReference type="NCBI Taxonomy" id="1048519"/>
    <lineage>
        <taxon>Eukaryota</taxon>
        <taxon>Fungi</taxon>
        <taxon>Dikarya</taxon>
        <taxon>Ascomycota</taxon>
        <taxon>Pezizomycotina</taxon>
        <taxon>Dothideomycetes</taxon>
        <taxon>Dothideomycetes incertae sedis</taxon>
        <taxon>Trypetheliales</taxon>
        <taxon>Trypetheliaceae</taxon>
        <taxon>Viridothelium</taxon>
    </lineage>
</organism>
<feature type="region of interest" description="Disordered" evidence="1">
    <location>
        <begin position="1"/>
        <end position="28"/>
    </location>
</feature>
<protein>
    <recommendedName>
        <fullName evidence="2">Heterokaryon incompatibility domain-containing protein</fullName>
    </recommendedName>
</protein>
<dbReference type="PANTHER" id="PTHR24148:SF73">
    <property type="entry name" value="HET DOMAIN PROTEIN (AFU_ORTHOLOGUE AFUA_8G01020)"/>
    <property type="match status" value="1"/>
</dbReference>
<dbReference type="EMBL" id="ML991792">
    <property type="protein sequence ID" value="KAF2235325.1"/>
    <property type="molecule type" value="Genomic_DNA"/>
</dbReference>
<evidence type="ECO:0000256" key="1">
    <source>
        <dbReference type="SAM" id="MobiDB-lite"/>
    </source>
</evidence>
<keyword evidence="4" id="KW-1185">Reference proteome</keyword>
<evidence type="ECO:0000259" key="2">
    <source>
        <dbReference type="Pfam" id="PF06985"/>
    </source>
</evidence>
<evidence type="ECO:0000313" key="3">
    <source>
        <dbReference type="EMBL" id="KAF2235325.1"/>
    </source>
</evidence>